<dbReference type="RefSeq" id="WP_393993974.1">
    <property type="nucleotide sequence ID" value="NZ_JBAFVH010000011.1"/>
</dbReference>
<feature type="transmembrane region" description="Helical" evidence="5">
    <location>
        <begin position="116"/>
        <end position="140"/>
    </location>
</feature>
<feature type="domain" description="Major facilitator superfamily (MFS) profile" evidence="6">
    <location>
        <begin position="27"/>
        <end position="411"/>
    </location>
</feature>
<dbReference type="PIRSF" id="PIRSF002808">
    <property type="entry name" value="Hexose_phosphate_transp"/>
    <property type="match status" value="1"/>
</dbReference>
<feature type="transmembrane region" description="Helical" evidence="5">
    <location>
        <begin position="298"/>
        <end position="315"/>
    </location>
</feature>
<feature type="transmembrane region" description="Helical" evidence="5">
    <location>
        <begin position="355"/>
        <end position="379"/>
    </location>
</feature>
<feature type="transmembrane region" description="Helical" evidence="5">
    <location>
        <begin position="23"/>
        <end position="40"/>
    </location>
</feature>
<reference evidence="7 8" key="1">
    <citation type="submission" date="2024-02" db="EMBL/GenBank/DDBJ databases">
        <title>Expansion and revision of Xanthobacter and proposal of Roseixanthobacter gen. nov.</title>
        <authorList>
            <person name="Soltysiak M.P.M."/>
            <person name="Jalihal A."/>
            <person name="Ory A."/>
            <person name="Chrisophersen C."/>
            <person name="Lee A.D."/>
            <person name="Boulton J."/>
            <person name="Springer M."/>
        </authorList>
    </citation>
    <scope>NUCLEOTIDE SEQUENCE [LARGE SCALE GENOMIC DNA]</scope>
    <source>
        <strain evidence="7 8">23A</strain>
    </source>
</reference>
<evidence type="ECO:0000259" key="6">
    <source>
        <dbReference type="PROSITE" id="PS50850"/>
    </source>
</evidence>
<feature type="transmembrane region" description="Helical" evidence="5">
    <location>
        <begin position="321"/>
        <end position="343"/>
    </location>
</feature>
<dbReference type="EMBL" id="JBAFVH010000011">
    <property type="protein sequence ID" value="MFG1374319.1"/>
    <property type="molecule type" value="Genomic_DNA"/>
</dbReference>
<dbReference type="PANTHER" id="PTHR23527">
    <property type="entry name" value="BLL3282 PROTEIN"/>
    <property type="match status" value="1"/>
</dbReference>
<dbReference type="Gene3D" id="1.20.1250.20">
    <property type="entry name" value="MFS general substrate transporter like domains"/>
    <property type="match status" value="2"/>
</dbReference>
<feature type="transmembrane region" description="Helical" evidence="5">
    <location>
        <begin position="60"/>
        <end position="80"/>
    </location>
</feature>
<organism evidence="7 8">
    <name type="scientific">Xanthobacter oligotrophicus</name>
    <dbReference type="NCBI Taxonomy" id="2607286"/>
    <lineage>
        <taxon>Bacteria</taxon>
        <taxon>Pseudomonadati</taxon>
        <taxon>Pseudomonadota</taxon>
        <taxon>Alphaproteobacteria</taxon>
        <taxon>Hyphomicrobiales</taxon>
        <taxon>Xanthobacteraceae</taxon>
        <taxon>Xanthobacter</taxon>
    </lineage>
</organism>
<feature type="transmembrane region" description="Helical" evidence="5">
    <location>
        <begin position="182"/>
        <end position="201"/>
    </location>
</feature>
<dbReference type="InterPro" id="IPR000849">
    <property type="entry name" value="Sugar_P_transporter"/>
</dbReference>
<evidence type="ECO:0000256" key="4">
    <source>
        <dbReference type="ARBA" id="ARBA00023136"/>
    </source>
</evidence>
<dbReference type="Pfam" id="PF07690">
    <property type="entry name" value="MFS_1"/>
    <property type="match status" value="1"/>
</dbReference>
<feature type="transmembrane region" description="Helical" evidence="5">
    <location>
        <begin position="152"/>
        <end position="170"/>
    </location>
</feature>
<comment type="subcellular location">
    <subcellularLocation>
        <location evidence="1">Membrane</location>
        <topology evidence="1">Multi-pass membrane protein</topology>
    </subcellularLocation>
</comment>
<protein>
    <submittedName>
        <fullName evidence="7">MFS transporter</fullName>
    </submittedName>
</protein>
<dbReference type="InterPro" id="IPR020846">
    <property type="entry name" value="MFS_dom"/>
</dbReference>
<dbReference type="Proteomes" id="UP001604002">
    <property type="component" value="Unassembled WGS sequence"/>
</dbReference>
<proteinExistence type="predicted"/>
<evidence type="ECO:0000256" key="5">
    <source>
        <dbReference type="SAM" id="Phobius"/>
    </source>
</evidence>
<evidence type="ECO:0000256" key="2">
    <source>
        <dbReference type="ARBA" id="ARBA00022692"/>
    </source>
</evidence>
<dbReference type="InterPro" id="IPR011701">
    <property type="entry name" value="MFS"/>
</dbReference>
<comment type="caution">
    <text evidence="7">The sequence shown here is derived from an EMBL/GenBank/DDBJ whole genome shotgun (WGS) entry which is preliminary data.</text>
</comment>
<keyword evidence="2 5" id="KW-0812">Transmembrane</keyword>
<sequence>MKAELTAAQGDALGEKLHGHNRYRWGVLAICWLGFTLTSVDRSAWGPSALFIGQDLGVPLASLGVFATAYYAGYVFSNVAGGYFSDKIGGRALIAISLIGAGIFMVLFGSTKSSGVGIAVQGAIGLFAGAEYGAGVKLLASWFRPRELGKVMGIYTSATALGVLIANTIVPRLINAFDWTTSYHTFGSISIVTGIICYFLLRPGPVRIEVAQSGGSRSKLRVLAGNRNLMLLALSGFGGFWGTYGFVIWSNTLMVKERGIDHTVAGLIVGIFAAMGIFGKPAIGWFSDWLDGARRVPAIVMLLMFTAMLIVFGLLQSPLEFIIAAPFLGLAAYCYLPMIVALVPRLVGSAMLGTAAGMVNALWQLGSTLVPLAIGGAFAASGNSFIAAFAALAVGPFIGAIAMYFVNERPEGSRTEIDETAELAKT</sequence>
<dbReference type="PROSITE" id="PS50850">
    <property type="entry name" value="MFS"/>
    <property type="match status" value="1"/>
</dbReference>
<gene>
    <name evidence="7" type="ORF">V5F32_19240</name>
</gene>
<feature type="transmembrane region" description="Helical" evidence="5">
    <location>
        <begin position="264"/>
        <end position="286"/>
    </location>
</feature>
<feature type="transmembrane region" description="Helical" evidence="5">
    <location>
        <begin position="385"/>
        <end position="406"/>
    </location>
</feature>
<evidence type="ECO:0000256" key="1">
    <source>
        <dbReference type="ARBA" id="ARBA00004141"/>
    </source>
</evidence>
<keyword evidence="8" id="KW-1185">Reference proteome</keyword>
<dbReference type="InterPro" id="IPR036259">
    <property type="entry name" value="MFS_trans_sf"/>
</dbReference>
<keyword evidence="4 5" id="KW-0472">Membrane</keyword>
<dbReference type="PANTHER" id="PTHR23527:SF1">
    <property type="entry name" value="BLL3282 PROTEIN"/>
    <property type="match status" value="1"/>
</dbReference>
<accession>A0ABW7A2Y8</accession>
<evidence type="ECO:0000256" key="3">
    <source>
        <dbReference type="ARBA" id="ARBA00022989"/>
    </source>
</evidence>
<evidence type="ECO:0000313" key="8">
    <source>
        <dbReference type="Proteomes" id="UP001604002"/>
    </source>
</evidence>
<evidence type="ECO:0000313" key="7">
    <source>
        <dbReference type="EMBL" id="MFG1374319.1"/>
    </source>
</evidence>
<dbReference type="SUPFAM" id="SSF103473">
    <property type="entry name" value="MFS general substrate transporter"/>
    <property type="match status" value="1"/>
</dbReference>
<name>A0ABW7A2Y8_9HYPH</name>
<dbReference type="InterPro" id="IPR052952">
    <property type="entry name" value="MFS-Transporter"/>
</dbReference>
<keyword evidence="3 5" id="KW-1133">Transmembrane helix</keyword>
<feature type="transmembrane region" description="Helical" evidence="5">
    <location>
        <begin position="229"/>
        <end position="249"/>
    </location>
</feature>
<feature type="transmembrane region" description="Helical" evidence="5">
    <location>
        <begin position="92"/>
        <end position="110"/>
    </location>
</feature>